<accession>A0A4V0YDJ4</accession>
<dbReference type="EMBL" id="CP035494">
    <property type="protein sequence ID" value="QAY60921.1"/>
    <property type="molecule type" value="Genomic_DNA"/>
</dbReference>
<keyword evidence="3" id="KW-1185">Reference proteome</keyword>
<feature type="domain" description="Schlafen AlbA-2" evidence="1">
    <location>
        <begin position="32"/>
        <end position="152"/>
    </location>
</feature>
<keyword evidence="2" id="KW-0547">Nucleotide-binding</keyword>
<evidence type="ECO:0000259" key="1">
    <source>
        <dbReference type="Pfam" id="PF04326"/>
    </source>
</evidence>
<dbReference type="AlphaFoldDB" id="A0A4V0YDJ4"/>
<sequence length="415" mass="44863">MLFTALHRAAGSEPGPITDALLDAAVAARAEEADDLDWKRKMAPTKELPNGDMPKDIAAMANSGGGVIVFGVRAEGKAAAERVDAGALDEGVEQALRRVAINAITPPVLGLHIVHLDGGGNRAIVVAVPPSLDAPHLIYKKDYFAAPYRVNAYTDWMRERQIEAMYRARFDERRNATQALDRLYEDALVDCDSSERLWLVAVAHPRIPQQPRRMKRAEASDIIQRGGRTAIGMAPSYRGAEFPIQNVEPSHLRAGLRRWIAYGRPPHEAAWDAIVGVHDDGSVTVAKAIGAVRLDSDRWAGAWVGRSWAIETAVADLVGLIAANAAVTANDEYDVRVGLAWEGSEPIEIGEVGPFGQLAPGAQTRRFVPVETTLNARTSSRGLRDAAYTLAVDCLNQVGVRNAGILAKPEELNGR</sequence>
<dbReference type="GO" id="GO:0005524">
    <property type="term" value="F:ATP binding"/>
    <property type="evidence" value="ECO:0007669"/>
    <property type="project" value="UniProtKB-KW"/>
</dbReference>
<dbReference type="OrthoDB" id="3188432at2"/>
<organism evidence="2 3">
    <name type="scientific">Microbacterium protaetiae</name>
    <dbReference type="NCBI Taxonomy" id="2509458"/>
    <lineage>
        <taxon>Bacteria</taxon>
        <taxon>Bacillati</taxon>
        <taxon>Actinomycetota</taxon>
        <taxon>Actinomycetes</taxon>
        <taxon>Micrococcales</taxon>
        <taxon>Microbacteriaceae</taxon>
        <taxon>Microbacterium</taxon>
    </lineage>
</organism>
<dbReference type="InterPro" id="IPR007421">
    <property type="entry name" value="Schlafen_AlbA_2_dom"/>
</dbReference>
<dbReference type="KEGG" id="mprt:ET475_13610"/>
<dbReference type="Pfam" id="PF04326">
    <property type="entry name" value="SLFN_AlbA_2"/>
    <property type="match status" value="1"/>
</dbReference>
<reference evidence="2 3" key="1">
    <citation type="submission" date="2019-01" db="EMBL/GenBank/DDBJ databases">
        <title>Genome sequencing of strain DFW100M-13.</title>
        <authorList>
            <person name="Heo J."/>
            <person name="Kim S.-J."/>
            <person name="Kim J.-S."/>
            <person name="Hong S.-B."/>
            <person name="Kwon S.-W."/>
        </authorList>
    </citation>
    <scope>NUCLEOTIDE SEQUENCE [LARGE SCALE GENOMIC DNA]</scope>
    <source>
        <strain evidence="2 3">DFW100M-13</strain>
    </source>
</reference>
<name>A0A4V0YDJ4_9MICO</name>
<dbReference type="RefSeq" id="WP_129391326.1">
    <property type="nucleotide sequence ID" value="NZ_CP035494.1"/>
</dbReference>
<dbReference type="InterPro" id="IPR038461">
    <property type="entry name" value="Schlafen_AlbA_2_dom_sf"/>
</dbReference>
<evidence type="ECO:0000313" key="2">
    <source>
        <dbReference type="EMBL" id="QAY60921.1"/>
    </source>
</evidence>
<protein>
    <submittedName>
        <fullName evidence="2">ATP-binding protein</fullName>
    </submittedName>
</protein>
<gene>
    <name evidence="2" type="ORF">ET475_13610</name>
</gene>
<evidence type="ECO:0000313" key="3">
    <source>
        <dbReference type="Proteomes" id="UP000293995"/>
    </source>
</evidence>
<dbReference type="Proteomes" id="UP000293995">
    <property type="component" value="Chromosome"/>
</dbReference>
<dbReference type="Gene3D" id="3.30.950.30">
    <property type="entry name" value="Schlafen, AAA domain"/>
    <property type="match status" value="1"/>
</dbReference>
<proteinExistence type="predicted"/>
<keyword evidence="2" id="KW-0067">ATP-binding</keyword>